<feature type="transmembrane region" description="Helical" evidence="1">
    <location>
        <begin position="423"/>
        <end position="444"/>
    </location>
</feature>
<evidence type="ECO:0000313" key="2">
    <source>
        <dbReference type="EMBL" id="OAF01245.1"/>
    </source>
</evidence>
<feature type="transmembrane region" description="Helical" evidence="1">
    <location>
        <begin position="132"/>
        <end position="151"/>
    </location>
</feature>
<keyword evidence="1" id="KW-0812">Transmembrane</keyword>
<feature type="transmembrane region" description="Helical" evidence="1">
    <location>
        <begin position="222"/>
        <end position="246"/>
    </location>
</feature>
<feature type="transmembrane region" description="Helical" evidence="1">
    <location>
        <begin position="395"/>
        <end position="416"/>
    </location>
</feature>
<dbReference type="Proteomes" id="UP000076959">
    <property type="component" value="Unassembled WGS sequence"/>
</dbReference>
<gene>
    <name evidence="2" type="ORF">AYJ54_29665</name>
</gene>
<feature type="transmembrane region" description="Helical" evidence="1">
    <location>
        <begin position="279"/>
        <end position="299"/>
    </location>
</feature>
<dbReference type="EMBL" id="LUUB01000106">
    <property type="protein sequence ID" value="OAF01245.1"/>
    <property type="molecule type" value="Genomic_DNA"/>
</dbReference>
<feature type="transmembrane region" description="Helical" evidence="1">
    <location>
        <begin position="450"/>
        <end position="472"/>
    </location>
</feature>
<feature type="transmembrane region" description="Helical" evidence="1">
    <location>
        <begin position="43"/>
        <end position="69"/>
    </location>
</feature>
<reference evidence="2 3" key="1">
    <citation type="submission" date="2016-03" db="EMBL/GenBank/DDBJ databases">
        <title>Draft Genome Sequence of the Strain BR 10245 (Bradyrhizobium sp.) isolated from nodules of Centrolobium paraense.</title>
        <authorList>
            <person name="Simoes-Araujo J.L.Sr."/>
            <person name="Barauna A.C."/>
            <person name="Silva K."/>
            <person name="Zilli J.E."/>
        </authorList>
    </citation>
    <scope>NUCLEOTIDE SEQUENCE [LARGE SCALE GENOMIC DNA]</scope>
    <source>
        <strain evidence="2 3">BR 10245</strain>
    </source>
</reference>
<evidence type="ECO:0000256" key="1">
    <source>
        <dbReference type="SAM" id="Phobius"/>
    </source>
</evidence>
<feature type="transmembrane region" description="Helical" evidence="1">
    <location>
        <begin position="12"/>
        <end position="37"/>
    </location>
</feature>
<name>A0A176YCU2_9BRAD</name>
<keyword evidence="3" id="KW-1185">Reference proteome</keyword>
<sequence>MARSGSIEDTKASPVQFVTIFTVTMSAVSAVICAIVRGPLGGAHWLAFAKAFLLLAAIVSTVTLTLSFVERHGRSYAGVLMAALAVLFLNCLALPFGRVADLFIDPILLALAVLGIRQTVIAARAMPFRHKLPAVSLGVLAGLGYFLVINARGLASVLSPEQAIVGVQNLDTLFHAAIANMLVNYGTVSMGMDGLVPVTYHFLSHIWLGCLGRWLGSGTYQAYFIGAQVVAIPLLFFSLFLAAYLLRPRGERLRSGALLALAPLFLLFCTEMWNTSSYLFSESYFLAAIIFLLSLPLFAEISTTASRRRLCIQAGCVAVVGLLMEMSKVSVGVVFLPAAGYLLLRQLALKARTLLMLGAAALVLAAVAAFAIFRAMGGSLKMVDPLNFLWEYPELAWPSLVANFVLLCATIVVWIVSRRADRLCAEAFAIMALAASIPSVLLVIPGGSAYYFIHVGTFAAVVFVVAYAGPWLEHRVPSLFRPELLVAALVLVTLDTPQKIRSPIVVGEEWAELARRTSGYLGNATDVGDSTRKRLGTLLLPGSGRRRALAEDMMRLPRAQSIKTLRDRGLADAPGSAVFVPPENVPFWSYLQDCRTVSEIIPALLGVPMIRGLNPTAAECRNEANYGFPAYGPDSVSQPTSDDELCAHATRWGLRTVFVLARPTEVRRIDCRR</sequence>
<protein>
    <submittedName>
        <fullName evidence="2">Uncharacterized protein</fullName>
    </submittedName>
</protein>
<feature type="transmembrane region" description="Helical" evidence="1">
    <location>
        <begin position="253"/>
        <end position="273"/>
    </location>
</feature>
<feature type="transmembrane region" description="Helical" evidence="1">
    <location>
        <begin position="354"/>
        <end position="375"/>
    </location>
</feature>
<proteinExistence type="predicted"/>
<feature type="transmembrane region" description="Helical" evidence="1">
    <location>
        <begin position="102"/>
        <end position="120"/>
    </location>
</feature>
<feature type="transmembrane region" description="Helical" evidence="1">
    <location>
        <begin position="76"/>
        <end position="96"/>
    </location>
</feature>
<organism evidence="2 3">
    <name type="scientific">Bradyrhizobium centrolobii</name>
    <dbReference type="NCBI Taxonomy" id="1505087"/>
    <lineage>
        <taxon>Bacteria</taxon>
        <taxon>Pseudomonadati</taxon>
        <taxon>Pseudomonadota</taxon>
        <taxon>Alphaproteobacteria</taxon>
        <taxon>Hyphomicrobiales</taxon>
        <taxon>Nitrobacteraceae</taxon>
        <taxon>Bradyrhizobium</taxon>
    </lineage>
</organism>
<keyword evidence="1" id="KW-1133">Transmembrane helix</keyword>
<accession>A0A176YCU2</accession>
<evidence type="ECO:0000313" key="3">
    <source>
        <dbReference type="Proteomes" id="UP000076959"/>
    </source>
</evidence>
<dbReference type="AlphaFoldDB" id="A0A176YCU2"/>
<comment type="caution">
    <text evidence="2">The sequence shown here is derived from an EMBL/GenBank/DDBJ whole genome shotgun (WGS) entry which is preliminary data.</text>
</comment>
<keyword evidence="1" id="KW-0472">Membrane</keyword>